<evidence type="ECO:0000256" key="9">
    <source>
        <dbReference type="SAM" id="MobiDB-lite"/>
    </source>
</evidence>
<keyword evidence="2" id="KW-0723">Serine/threonine-protein kinase</keyword>
<evidence type="ECO:0000256" key="6">
    <source>
        <dbReference type="ARBA" id="ARBA00022840"/>
    </source>
</evidence>
<accession>A0A6A6ZKG8</accession>
<feature type="compositionally biased region" description="Polar residues" evidence="9">
    <location>
        <begin position="208"/>
        <end position="218"/>
    </location>
</feature>
<feature type="region of interest" description="Disordered" evidence="9">
    <location>
        <begin position="187"/>
        <end position="289"/>
    </location>
</feature>
<dbReference type="GO" id="GO:0035556">
    <property type="term" value="P:intracellular signal transduction"/>
    <property type="evidence" value="ECO:0007669"/>
    <property type="project" value="TreeGrafter"/>
</dbReference>
<evidence type="ECO:0000256" key="3">
    <source>
        <dbReference type="ARBA" id="ARBA00022679"/>
    </source>
</evidence>
<evidence type="ECO:0000313" key="13">
    <source>
        <dbReference type="Proteomes" id="UP000799424"/>
    </source>
</evidence>
<dbReference type="EC" id="2.7.11.1" evidence="1"/>
<dbReference type="SMART" id="SM00220">
    <property type="entry name" value="S_TKc"/>
    <property type="match status" value="1"/>
</dbReference>
<evidence type="ECO:0000256" key="8">
    <source>
        <dbReference type="ARBA" id="ARBA00048679"/>
    </source>
</evidence>
<dbReference type="PROSITE" id="PS50011">
    <property type="entry name" value="PROTEIN_KINASE_DOM"/>
    <property type="match status" value="1"/>
</dbReference>
<dbReference type="Proteomes" id="UP000799424">
    <property type="component" value="Unassembled WGS sequence"/>
</dbReference>
<dbReference type="SUPFAM" id="SSF56112">
    <property type="entry name" value="Protein kinase-like (PK-like)"/>
    <property type="match status" value="1"/>
</dbReference>
<organism evidence="12 13">
    <name type="scientific">Ophiobolus disseminans</name>
    <dbReference type="NCBI Taxonomy" id="1469910"/>
    <lineage>
        <taxon>Eukaryota</taxon>
        <taxon>Fungi</taxon>
        <taxon>Dikarya</taxon>
        <taxon>Ascomycota</taxon>
        <taxon>Pezizomycotina</taxon>
        <taxon>Dothideomycetes</taxon>
        <taxon>Pleosporomycetidae</taxon>
        <taxon>Pleosporales</taxon>
        <taxon>Pleosporineae</taxon>
        <taxon>Phaeosphaeriaceae</taxon>
        <taxon>Ophiobolus</taxon>
    </lineage>
</organism>
<evidence type="ECO:0000259" key="10">
    <source>
        <dbReference type="PROSITE" id="PS50011"/>
    </source>
</evidence>
<evidence type="ECO:0000256" key="7">
    <source>
        <dbReference type="ARBA" id="ARBA00047899"/>
    </source>
</evidence>
<dbReference type="OrthoDB" id="3638488at2759"/>
<gene>
    <name evidence="12" type="ORF">CC86DRAFT_331247</name>
</gene>
<name>A0A6A6ZKG8_9PLEO</name>
<evidence type="ECO:0000256" key="4">
    <source>
        <dbReference type="ARBA" id="ARBA00022741"/>
    </source>
</evidence>
<dbReference type="InterPro" id="IPR000961">
    <property type="entry name" value="AGC-kinase_C"/>
</dbReference>
<keyword evidence="13" id="KW-1185">Reference proteome</keyword>
<dbReference type="PANTHER" id="PTHR24356">
    <property type="entry name" value="SERINE/THREONINE-PROTEIN KINASE"/>
    <property type="match status" value="1"/>
</dbReference>
<feature type="domain" description="Protein kinase" evidence="10">
    <location>
        <begin position="407"/>
        <end position="784"/>
    </location>
</feature>
<evidence type="ECO:0000256" key="5">
    <source>
        <dbReference type="ARBA" id="ARBA00022777"/>
    </source>
</evidence>
<evidence type="ECO:0000256" key="2">
    <source>
        <dbReference type="ARBA" id="ARBA00022527"/>
    </source>
</evidence>
<dbReference type="InterPro" id="IPR050236">
    <property type="entry name" value="Ser_Thr_kinase_AGC"/>
</dbReference>
<dbReference type="Pfam" id="PF00069">
    <property type="entry name" value="Pkinase"/>
    <property type="match status" value="2"/>
</dbReference>
<dbReference type="PANTHER" id="PTHR24356:SF400">
    <property type="entry name" value="SERINE_THREONINE-PROTEIN KINASE CBK1"/>
    <property type="match status" value="1"/>
</dbReference>
<feature type="compositionally biased region" description="Low complexity" evidence="9">
    <location>
        <begin position="224"/>
        <end position="271"/>
    </location>
</feature>
<dbReference type="EMBL" id="MU006236">
    <property type="protein sequence ID" value="KAF2821592.1"/>
    <property type="molecule type" value="Genomic_DNA"/>
</dbReference>
<reference evidence="12" key="1">
    <citation type="journal article" date="2020" name="Stud. Mycol.">
        <title>101 Dothideomycetes genomes: a test case for predicting lifestyles and emergence of pathogens.</title>
        <authorList>
            <person name="Haridas S."/>
            <person name="Albert R."/>
            <person name="Binder M."/>
            <person name="Bloem J."/>
            <person name="Labutti K."/>
            <person name="Salamov A."/>
            <person name="Andreopoulos B."/>
            <person name="Baker S."/>
            <person name="Barry K."/>
            <person name="Bills G."/>
            <person name="Bluhm B."/>
            <person name="Cannon C."/>
            <person name="Castanera R."/>
            <person name="Culley D."/>
            <person name="Daum C."/>
            <person name="Ezra D."/>
            <person name="Gonzalez J."/>
            <person name="Henrissat B."/>
            <person name="Kuo A."/>
            <person name="Liang C."/>
            <person name="Lipzen A."/>
            <person name="Lutzoni F."/>
            <person name="Magnuson J."/>
            <person name="Mondo S."/>
            <person name="Nolan M."/>
            <person name="Ohm R."/>
            <person name="Pangilinan J."/>
            <person name="Park H.-J."/>
            <person name="Ramirez L."/>
            <person name="Alfaro M."/>
            <person name="Sun H."/>
            <person name="Tritt A."/>
            <person name="Yoshinaga Y."/>
            <person name="Zwiers L.-H."/>
            <person name="Turgeon B."/>
            <person name="Goodwin S."/>
            <person name="Spatafora J."/>
            <person name="Crous P."/>
            <person name="Grigoriev I."/>
        </authorList>
    </citation>
    <scope>NUCLEOTIDE SEQUENCE</scope>
    <source>
        <strain evidence="12">CBS 113818</strain>
    </source>
</reference>
<comment type="catalytic activity">
    <reaction evidence="8">
        <text>L-seryl-[protein] + ATP = O-phospho-L-seryl-[protein] + ADP + H(+)</text>
        <dbReference type="Rhea" id="RHEA:17989"/>
        <dbReference type="Rhea" id="RHEA-COMP:9863"/>
        <dbReference type="Rhea" id="RHEA-COMP:11604"/>
        <dbReference type="ChEBI" id="CHEBI:15378"/>
        <dbReference type="ChEBI" id="CHEBI:29999"/>
        <dbReference type="ChEBI" id="CHEBI:30616"/>
        <dbReference type="ChEBI" id="CHEBI:83421"/>
        <dbReference type="ChEBI" id="CHEBI:456216"/>
        <dbReference type="EC" id="2.7.11.1"/>
    </reaction>
</comment>
<keyword evidence="5 12" id="KW-0418">Kinase</keyword>
<dbReference type="PROSITE" id="PS51285">
    <property type="entry name" value="AGC_KINASE_CTER"/>
    <property type="match status" value="1"/>
</dbReference>
<dbReference type="GO" id="GO:0005524">
    <property type="term" value="F:ATP binding"/>
    <property type="evidence" value="ECO:0007669"/>
    <property type="project" value="UniProtKB-KW"/>
</dbReference>
<dbReference type="AlphaFoldDB" id="A0A6A6ZKG8"/>
<dbReference type="GO" id="GO:0004674">
    <property type="term" value="F:protein serine/threonine kinase activity"/>
    <property type="evidence" value="ECO:0007669"/>
    <property type="project" value="UniProtKB-KW"/>
</dbReference>
<comment type="catalytic activity">
    <reaction evidence="7">
        <text>L-threonyl-[protein] + ATP = O-phospho-L-threonyl-[protein] + ADP + H(+)</text>
        <dbReference type="Rhea" id="RHEA:46608"/>
        <dbReference type="Rhea" id="RHEA-COMP:11060"/>
        <dbReference type="Rhea" id="RHEA-COMP:11605"/>
        <dbReference type="ChEBI" id="CHEBI:15378"/>
        <dbReference type="ChEBI" id="CHEBI:30013"/>
        <dbReference type="ChEBI" id="CHEBI:30616"/>
        <dbReference type="ChEBI" id="CHEBI:61977"/>
        <dbReference type="ChEBI" id="CHEBI:456216"/>
        <dbReference type="EC" id="2.7.11.1"/>
    </reaction>
</comment>
<dbReference type="InterPro" id="IPR011009">
    <property type="entry name" value="Kinase-like_dom_sf"/>
</dbReference>
<feature type="domain" description="AGC-kinase C-terminal" evidence="11">
    <location>
        <begin position="820"/>
        <end position="957"/>
    </location>
</feature>
<dbReference type="FunFam" id="3.30.200.20:FF:001366">
    <property type="entry name" value="Uncharacterized protein"/>
    <property type="match status" value="1"/>
</dbReference>
<evidence type="ECO:0000259" key="11">
    <source>
        <dbReference type="PROSITE" id="PS51285"/>
    </source>
</evidence>
<keyword evidence="3" id="KW-0808">Transferase</keyword>
<proteinExistence type="predicted"/>
<dbReference type="Gene3D" id="3.30.200.20">
    <property type="entry name" value="Phosphorylase Kinase, domain 1"/>
    <property type="match status" value="1"/>
</dbReference>
<sequence>MMALVPTRKRKDIRNPRWASRDKSKVRLIEHSGHELLSCSTKPVPARVSSSAGRTLSNIRKGSFRIFSIFRNGKSPILAPKGINDSDSSSTDRTQQAQAAQTIIDRTLQSPSVPNIPATLPKLTLQHRSSSLLQLTNAAVFDGESEPILSSREPYPAGLFISRSTPGLSRQLTTKLSNTLFQNNTVIHRPRLNSRPSIRTTYFDESPPSHQGGSSPEVQMSDVPSLPSMPSLPSQPSQPSQTPSGPGSSNAPLSQSTAPTSVVSSAAPISAETTHRGHNESGNAQMNGSPMYELRAERPTSRWLVFPRQDAPRLAQPSVTTIENAAAAKIFFESHFNELLGAKSTPRSMRRRNMERKLFAMALPNEKRQQHRKAWYIGESYHLRQTRVMKSKTLVRQSIKGVHVSNYNIVRVLGKGSFGVVRLVREKSEQHSSSSGSDSYRIDHVDGTSVRGIGDSSPSNLKTKQVFAMKVIRKSDMLRNSQEGHLRAERDFLVASENARWVVPLMAAFQDNNNLYLVMEYMVGGDFLGLLLREDILDENVAKWYIAEMILCIEEAHRMNWIHRDIKPDNFLITSSGHLKISDFGLAFDGHWTHNQTYYNEQRYGLLRDLDLQVQGDAQDIEEEKDRESTRKRFELINGISSPRGPFGAKQDGANGPIIDWLNRTQRRQFAKSVVGTSQYMAPEVIRGENYDGRCDWWSIGIILYECLYGCTPFFCDNRQATKARILDHRRWLRFAPEQRFARPNIDRIPLMPVSRNAIDLMMRLLEERQDRLSAKRYRENDWVLRDKAVGTRRIRNINTTGHIVYPNDAEDIKSHPFFRNIQWSTLHMTRPPFVPRVHGGQPITKYFDDENDIMSASDHLDSSSYEAVEGLAIPGAAELLGEDEITPIASPGALPPAYEHIRNTVQKARRRKKEKKRPRDKLLRDPQVGRAVLELRKKGAFVGYTYRRPMFSLIELEEKMAATRPTLKRNSMATVSV</sequence>
<evidence type="ECO:0000313" key="12">
    <source>
        <dbReference type="EMBL" id="KAF2821592.1"/>
    </source>
</evidence>
<feature type="region of interest" description="Disordered" evidence="9">
    <location>
        <begin position="1"/>
        <end position="21"/>
    </location>
</feature>
<dbReference type="Gene3D" id="1.10.510.10">
    <property type="entry name" value="Transferase(Phosphotransferase) domain 1"/>
    <property type="match status" value="1"/>
</dbReference>
<keyword evidence="4" id="KW-0547">Nucleotide-binding</keyword>
<protein>
    <recommendedName>
        <fullName evidence="1">non-specific serine/threonine protein kinase</fullName>
        <ecNumber evidence="1">2.7.11.1</ecNumber>
    </recommendedName>
</protein>
<dbReference type="InterPro" id="IPR000719">
    <property type="entry name" value="Prot_kinase_dom"/>
</dbReference>
<evidence type="ECO:0000256" key="1">
    <source>
        <dbReference type="ARBA" id="ARBA00012513"/>
    </source>
</evidence>
<keyword evidence="6" id="KW-0067">ATP-binding</keyword>